<evidence type="ECO:0000313" key="2">
    <source>
        <dbReference type="Proteomes" id="UP000053676"/>
    </source>
</evidence>
<organism evidence="1 2">
    <name type="scientific">Necator americanus</name>
    <name type="common">Human hookworm</name>
    <dbReference type="NCBI Taxonomy" id="51031"/>
    <lineage>
        <taxon>Eukaryota</taxon>
        <taxon>Metazoa</taxon>
        <taxon>Ecdysozoa</taxon>
        <taxon>Nematoda</taxon>
        <taxon>Chromadorea</taxon>
        <taxon>Rhabditida</taxon>
        <taxon>Rhabditina</taxon>
        <taxon>Rhabditomorpha</taxon>
        <taxon>Strongyloidea</taxon>
        <taxon>Ancylostomatidae</taxon>
        <taxon>Bunostominae</taxon>
        <taxon>Necator</taxon>
    </lineage>
</organism>
<proteinExistence type="predicted"/>
<name>W2SLB9_NECAM</name>
<evidence type="ECO:0000313" key="1">
    <source>
        <dbReference type="EMBL" id="ETN69537.1"/>
    </source>
</evidence>
<dbReference type="AlphaFoldDB" id="W2SLB9"/>
<dbReference type="STRING" id="51031.W2SLB9"/>
<reference evidence="2" key="1">
    <citation type="journal article" date="2014" name="Nat. Genet.">
        <title>Genome of the human hookworm Necator americanus.</title>
        <authorList>
            <person name="Tang Y.T."/>
            <person name="Gao X."/>
            <person name="Rosa B.A."/>
            <person name="Abubucker S."/>
            <person name="Hallsworth-Pepin K."/>
            <person name="Martin J."/>
            <person name="Tyagi R."/>
            <person name="Heizer E."/>
            <person name="Zhang X."/>
            <person name="Bhonagiri-Palsikar V."/>
            <person name="Minx P."/>
            <person name="Warren W.C."/>
            <person name="Wang Q."/>
            <person name="Zhan B."/>
            <person name="Hotez P.J."/>
            <person name="Sternberg P.W."/>
            <person name="Dougall A."/>
            <person name="Gaze S.T."/>
            <person name="Mulvenna J."/>
            <person name="Sotillo J."/>
            <person name="Ranganathan S."/>
            <person name="Rabelo E.M."/>
            <person name="Wilson R.K."/>
            <person name="Felgner P.L."/>
            <person name="Bethony J."/>
            <person name="Hawdon J.M."/>
            <person name="Gasser R.B."/>
            <person name="Loukas A."/>
            <person name="Mitreva M."/>
        </authorList>
    </citation>
    <scope>NUCLEOTIDE SEQUENCE [LARGE SCALE GENOMIC DNA]</scope>
</reference>
<gene>
    <name evidence="1" type="ORF">NECAME_15254</name>
</gene>
<dbReference type="EMBL" id="KI669096">
    <property type="protein sequence ID" value="ETN69537.1"/>
    <property type="molecule type" value="Genomic_DNA"/>
</dbReference>
<sequence length="67" mass="7823">MPRFICERGDSRKLLPMGEVIRYLCGSFKPLLTEEEIAHFERSTNADMLRTLLPKKFQLSTNPRKVL</sequence>
<accession>W2SLB9</accession>
<dbReference type="Proteomes" id="UP000053676">
    <property type="component" value="Unassembled WGS sequence"/>
</dbReference>
<protein>
    <submittedName>
        <fullName evidence="1">Uncharacterized protein</fullName>
    </submittedName>
</protein>
<keyword evidence="2" id="KW-1185">Reference proteome</keyword>
<dbReference type="KEGG" id="nai:NECAME_15254"/>
<dbReference type="OrthoDB" id="67027at2759"/>